<protein>
    <submittedName>
        <fullName evidence="1">Uncharacterized protein</fullName>
    </submittedName>
</protein>
<keyword evidence="2" id="KW-1185">Reference proteome</keyword>
<gene>
    <name evidence="1" type="ORF">pEaSNUABM30_00030</name>
</gene>
<sequence>MRNIIAVLKMRYIEQLRDGYEDGPIFDIVYFDGEVKEAPHFVRTRIADTLFPNSVEDSAVGGYDYLVLSVRDHDNDVELKPGDFVVFRENSSFTTLRGFDTAEVIDGKLRLS</sequence>
<proteinExistence type="predicted"/>
<organism evidence="1 2">
    <name type="scientific">Erwinia phage pEa_SNUABM_30</name>
    <dbReference type="NCBI Taxonomy" id="2869553"/>
    <lineage>
        <taxon>Viruses</taxon>
        <taxon>Duplodnaviria</taxon>
        <taxon>Heunggongvirae</taxon>
        <taxon>Uroviricota</taxon>
        <taxon>Caudoviricetes</taxon>
        <taxon>Alexandravirus</taxon>
        <taxon>Alexandravirus SNUABM30</taxon>
    </lineage>
</organism>
<dbReference type="Proteomes" id="UP000827754">
    <property type="component" value="Segment"/>
</dbReference>
<reference evidence="1 2" key="1">
    <citation type="submission" date="2021-06" db="EMBL/GenBank/DDBJ databases">
        <title>Complete genome sequence of Erwinia phage pEa_SNUABM_30.</title>
        <authorList>
            <person name="Kim S.G."/>
            <person name="Park S.C."/>
        </authorList>
    </citation>
    <scope>NUCLEOTIDE SEQUENCE [LARGE SCALE GENOMIC DNA]</scope>
</reference>
<evidence type="ECO:0000313" key="2">
    <source>
        <dbReference type="Proteomes" id="UP000827754"/>
    </source>
</evidence>
<accession>A0AAE9BST0</accession>
<evidence type="ECO:0000313" key="1">
    <source>
        <dbReference type="EMBL" id="UAW53148.1"/>
    </source>
</evidence>
<dbReference type="EMBL" id="MZ443778">
    <property type="protein sequence ID" value="UAW53148.1"/>
    <property type="molecule type" value="Genomic_DNA"/>
</dbReference>
<name>A0AAE9BST0_9CAUD</name>